<dbReference type="AlphaFoldDB" id="A0A380ZTY1"/>
<organism evidence="2 3">
    <name type="scientific">Bergeyella zoohelcum</name>
    <dbReference type="NCBI Taxonomy" id="1015"/>
    <lineage>
        <taxon>Bacteria</taxon>
        <taxon>Pseudomonadati</taxon>
        <taxon>Bacteroidota</taxon>
        <taxon>Flavobacteriia</taxon>
        <taxon>Flavobacteriales</taxon>
        <taxon>Weeksellaceae</taxon>
        <taxon>Bergeyella</taxon>
    </lineage>
</organism>
<keyword evidence="1" id="KW-0472">Membrane</keyword>
<evidence type="ECO:0000313" key="3">
    <source>
        <dbReference type="Proteomes" id="UP000255515"/>
    </source>
</evidence>
<evidence type="ECO:0000256" key="1">
    <source>
        <dbReference type="SAM" id="Phobius"/>
    </source>
</evidence>
<sequence length="123" mass="14287">MARKIRFFLYGLIPGLVILLFIFNQKGATCSGYLPNSRVIAETNSKTFSFSDAFSGQMKQYNIDETTFKEKIFSKGEINFSKSEARRTPCPRYLMHSNTEYGNFEIQFEKCDTIAVFHHFVKR</sequence>
<evidence type="ECO:0008006" key="4">
    <source>
        <dbReference type="Google" id="ProtNLM"/>
    </source>
</evidence>
<name>A0A380ZTY1_9FLAO</name>
<dbReference type="Proteomes" id="UP000255515">
    <property type="component" value="Unassembled WGS sequence"/>
</dbReference>
<reference evidence="2 3" key="1">
    <citation type="submission" date="2018-06" db="EMBL/GenBank/DDBJ databases">
        <authorList>
            <consortium name="Pathogen Informatics"/>
            <person name="Doyle S."/>
        </authorList>
    </citation>
    <scope>NUCLEOTIDE SEQUENCE [LARGE SCALE GENOMIC DNA]</scope>
    <source>
        <strain evidence="2 3">NCTC11661</strain>
    </source>
</reference>
<evidence type="ECO:0000313" key="2">
    <source>
        <dbReference type="EMBL" id="SUV52807.1"/>
    </source>
</evidence>
<proteinExistence type="predicted"/>
<protein>
    <recommendedName>
        <fullName evidence="4">DUF4258 domain-containing protein</fullName>
    </recommendedName>
</protein>
<dbReference type="EMBL" id="UFTJ01000003">
    <property type="protein sequence ID" value="SUV52807.1"/>
    <property type="molecule type" value="Genomic_DNA"/>
</dbReference>
<keyword evidence="1" id="KW-0812">Transmembrane</keyword>
<dbReference type="RefSeq" id="WP_002688055.1">
    <property type="nucleotide sequence ID" value="NZ_UFTJ01000003.1"/>
</dbReference>
<accession>A0A380ZTY1</accession>
<feature type="transmembrane region" description="Helical" evidence="1">
    <location>
        <begin position="7"/>
        <end position="23"/>
    </location>
</feature>
<gene>
    <name evidence="2" type="ORF">NCTC11661_01952</name>
</gene>
<keyword evidence="1" id="KW-1133">Transmembrane helix</keyword>